<evidence type="ECO:0000313" key="2">
    <source>
        <dbReference type="Proteomes" id="UP001319200"/>
    </source>
</evidence>
<dbReference type="SUPFAM" id="SSF55729">
    <property type="entry name" value="Acyl-CoA N-acyltransferases (Nat)"/>
    <property type="match status" value="1"/>
</dbReference>
<dbReference type="Gene3D" id="3.40.630.30">
    <property type="match status" value="1"/>
</dbReference>
<evidence type="ECO:0000313" key="1">
    <source>
        <dbReference type="EMBL" id="MBT1700537.1"/>
    </source>
</evidence>
<organism evidence="1 2">
    <name type="scientific">Chryseosolibacter histidini</name>
    <dbReference type="NCBI Taxonomy" id="2782349"/>
    <lineage>
        <taxon>Bacteria</taxon>
        <taxon>Pseudomonadati</taxon>
        <taxon>Bacteroidota</taxon>
        <taxon>Cytophagia</taxon>
        <taxon>Cytophagales</taxon>
        <taxon>Chryseotaleaceae</taxon>
        <taxon>Chryseosolibacter</taxon>
    </lineage>
</organism>
<keyword evidence="2" id="KW-1185">Reference proteome</keyword>
<name>A0AAP2GSC4_9BACT</name>
<dbReference type="EMBL" id="JAHESF010000042">
    <property type="protein sequence ID" value="MBT1700537.1"/>
    <property type="molecule type" value="Genomic_DNA"/>
</dbReference>
<accession>A0AAP2GSC4</accession>
<comment type="caution">
    <text evidence="1">The sequence shown here is derived from an EMBL/GenBank/DDBJ whole genome shotgun (WGS) entry which is preliminary data.</text>
</comment>
<sequence>MMTVEEVSADLYKGAVRVPYHVFGGAAFNKLNESKAESVYYLLFKDTKNRVAISGGVTGGVFSSPFSAPFGAFIPLSADLRLPFLEESIDALETWAREKKISKIKLTLPPAVYDNTFIAKQVNSLYRKQFTIGNIELNHHFDLSRLGPGYLESIWHNARKNLKASLASNLSFRRCESVDEQAAAYEVIRRNREARGFPLRMTWEQVHATSQVVPADFFLAADATGTDIAAAVVFTVADKVVQVIYWGDLPEYAHLRTMNFLSYSVFEYYKKNNYRIVDIGPSTENSVPNYGLCEFKESIGCEVTSKFTFIKAL</sequence>
<reference evidence="1 2" key="1">
    <citation type="submission" date="2021-05" db="EMBL/GenBank/DDBJ databases">
        <title>A Polyphasic approach of four new species of the genus Ohtaekwangia: Ohtaekwangia histidinii sp. nov., Ohtaekwangia cretensis sp. nov., Ohtaekwangia indiensis sp. nov., Ohtaekwangia reichenbachii sp. nov. from diverse environment.</title>
        <authorList>
            <person name="Octaviana S."/>
        </authorList>
    </citation>
    <scope>NUCLEOTIDE SEQUENCE [LARGE SCALE GENOMIC DNA]</scope>
    <source>
        <strain evidence="1 2">PWU4</strain>
    </source>
</reference>
<protein>
    <submittedName>
        <fullName evidence="1">Uncharacterized protein</fullName>
    </submittedName>
</protein>
<dbReference type="Proteomes" id="UP001319200">
    <property type="component" value="Unassembled WGS sequence"/>
</dbReference>
<proteinExistence type="predicted"/>
<dbReference type="RefSeq" id="WP_254169226.1">
    <property type="nucleotide sequence ID" value="NZ_JAHESF010000042.1"/>
</dbReference>
<gene>
    <name evidence="1" type="ORF">KK083_26855</name>
</gene>
<dbReference type="InterPro" id="IPR016181">
    <property type="entry name" value="Acyl_CoA_acyltransferase"/>
</dbReference>
<dbReference type="AlphaFoldDB" id="A0AAP2GSC4"/>